<name>A0A9W8J5Z0_9AGAR</name>
<gene>
    <name evidence="2" type="ORF">H1R20_g12273</name>
</gene>
<evidence type="ECO:0000313" key="2">
    <source>
        <dbReference type="EMBL" id="KAJ2924828.1"/>
    </source>
</evidence>
<dbReference type="AlphaFoldDB" id="A0A9W8J5Z0"/>
<accession>A0A9W8J5Z0</accession>
<evidence type="ECO:0000313" key="3">
    <source>
        <dbReference type="Proteomes" id="UP001140091"/>
    </source>
</evidence>
<proteinExistence type="predicted"/>
<feature type="non-terminal residue" evidence="2">
    <location>
        <position position="246"/>
    </location>
</feature>
<keyword evidence="3" id="KW-1185">Reference proteome</keyword>
<feature type="compositionally biased region" description="Low complexity" evidence="1">
    <location>
        <begin position="235"/>
        <end position="246"/>
    </location>
</feature>
<organism evidence="2 3">
    <name type="scientific">Candolleomyces eurysporus</name>
    <dbReference type="NCBI Taxonomy" id="2828524"/>
    <lineage>
        <taxon>Eukaryota</taxon>
        <taxon>Fungi</taxon>
        <taxon>Dikarya</taxon>
        <taxon>Basidiomycota</taxon>
        <taxon>Agaricomycotina</taxon>
        <taxon>Agaricomycetes</taxon>
        <taxon>Agaricomycetidae</taxon>
        <taxon>Agaricales</taxon>
        <taxon>Agaricineae</taxon>
        <taxon>Psathyrellaceae</taxon>
        <taxon>Candolleomyces</taxon>
    </lineage>
</organism>
<feature type="region of interest" description="Disordered" evidence="1">
    <location>
        <begin position="209"/>
        <end position="246"/>
    </location>
</feature>
<dbReference type="Proteomes" id="UP001140091">
    <property type="component" value="Unassembled WGS sequence"/>
</dbReference>
<protein>
    <submittedName>
        <fullName evidence="2">Uncharacterized protein</fullName>
    </submittedName>
</protein>
<sequence length="246" mass="27916">MSITTDTIGSKLEEICVFALHNWYSNWYYSKKTWLKSKTTYLHLLNKVIALDLMACIIQTFCSLDPALYCDEPPLYHLFDCSEPSKFFVESMELDGCADTLSIAHKVISHAQSSLDNAFTFMLQATTPLALSSGVLEPPACNCASYFHEVTSQPNWREHKVVQALGTPGPNRIGLCRQILYELYDWLDRPNEAIKYNLVMVREKNPILESEDNPFLGDDEIDEPESESDYESDSESLTSSIDSDKE</sequence>
<comment type="caution">
    <text evidence="2">The sequence shown here is derived from an EMBL/GenBank/DDBJ whole genome shotgun (WGS) entry which is preliminary data.</text>
</comment>
<reference evidence="2" key="1">
    <citation type="submission" date="2022-06" db="EMBL/GenBank/DDBJ databases">
        <title>Genome Sequence of Candolleomyces eurysporus.</title>
        <authorList>
            <person name="Buettner E."/>
        </authorList>
    </citation>
    <scope>NUCLEOTIDE SEQUENCE</scope>
    <source>
        <strain evidence="2">VTCC 930004</strain>
    </source>
</reference>
<evidence type="ECO:0000256" key="1">
    <source>
        <dbReference type="SAM" id="MobiDB-lite"/>
    </source>
</evidence>
<feature type="compositionally biased region" description="Acidic residues" evidence="1">
    <location>
        <begin position="209"/>
        <end position="234"/>
    </location>
</feature>
<dbReference type="EMBL" id="JANBPK010001203">
    <property type="protein sequence ID" value="KAJ2924828.1"/>
    <property type="molecule type" value="Genomic_DNA"/>
</dbReference>